<evidence type="ECO:0000259" key="7">
    <source>
        <dbReference type="Pfam" id="PF05140"/>
    </source>
</evidence>
<dbReference type="PANTHER" id="PTHR31566:SF0">
    <property type="entry name" value="CYTOCHROME C BIOGENESIS PROTEIN CCS1, CHLOROPLASTIC"/>
    <property type="match status" value="1"/>
</dbReference>
<dbReference type="InterPro" id="IPR007816">
    <property type="entry name" value="ResB-like_domain"/>
</dbReference>
<keyword evidence="2 6" id="KW-0812">Transmembrane</keyword>
<keyword evidence="4 6" id="KW-1133">Transmembrane helix</keyword>
<evidence type="ECO:0000256" key="5">
    <source>
        <dbReference type="ARBA" id="ARBA00023136"/>
    </source>
</evidence>
<comment type="caution">
    <text evidence="8">The sequence shown here is derived from an EMBL/GenBank/DDBJ whole genome shotgun (WGS) entry which is preliminary data.</text>
</comment>
<keyword evidence="3" id="KW-0201">Cytochrome c-type biogenesis</keyword>
<dbReference type="InterPro" id="IPR023494">
    <property type="entry name" value="Cyt_c_bgen_Ccs1/CcsB/ResB"/>
</dbReference>
<dbReference type="PANTHER" id="PTHR31566">
    <property type="entry name" value="CYTOCHROME C BIOGENESIS PROTEIN CCS1, CHLOROPLASTIC"/>
    <property type="match status" value="1"/>
</dbReference>
<dbReference type="EMBL" id="JACNJZ010000084">
    <property type="protein sequence ID" value="MBC8317347.1"/>
    <property type="molecule type" value="Genomic_DNA"/>
</dbReference>
<feature type="transmembrane region" description="Helical" evidence="6">
    <location>
        <begin position="68"/>
        <end position="86"/>
    </location>
</feature>
<feature type="domain" description="ResB-like" evidence="7">
    <location>
        <begin position="15"/>
        <end position="290"/>
    </location>
</feature>
<accession>A0A8J6TFF5</accession>
<evidence type="ECO:0000256" key="2">
    <source>
        <dbReference type="ARBA" id="ARBA00022692"/>
    </source>
</evidence>
<name>A0A8J6TFF5_9BACT</name>
<evidence type="ECO:0000313" key="8">
    <source>
        <dbReference type="EMBL" id="MBC8317347.1"/>
    </source>
</evidence>
<organism evidence="8 9">
    <name type="scientific">Candidatus Desulfobia pelagia</name>
    <dbReference type="NCBI Taxonomy" id="2841692"/>
    <lineage>
        <taxon>Bacteria</taxon>
        <taxon>Pseudomonadati</taxon>
        <taxon>Thermodesulfobacteriota</taxon>
        <taxon>Desulfobulbia</taxon>
        <taxon>Desulfobulbales</taxon>
        <taxon>Desulfobulbaceae</taxon>
        <taxon>Candidatus Desulfobia</taxon>
    </lineage>
</organism>
<evidence type="ECO:0000256" key="6">
    <source>
        <dbReference type="SAM" id="Phobius"/>
    </source>
</evidence>
<evidence type="ECO:0000256" key="3">
    <source>
        <dbReference type="ARBA" id="ARBA00022748"/>
    </source>
</evidence>
<feature type="transmembrane region" description="Helical" evidence="6">
    <location>
        <begin position="162"/>
        <end position="186"/>
    </location>
</feature>
<protein>
    <submittedName>
        <fullName evidence="8">Cytochrome c biogenesis protein ResB</fullName>
    </submittedName>
</protein>
<dbReference type="Proteomes" id="UP000614424">
    <property type="component" value="Unassembled WGS sequence"/>
</dbReference>
<keyword evidence="5 6" id="KW-0472">Membrane</keyword>
<evidence type="ECO:0000256" key="4">
    <source>
        <dbReference type="ARBA" id="ARBA00022989"/>
    </source>
</evidence>
<gene>
    <name evidence="8" type="ORF">H8E41_05535</name>
</gene>
<dbReference type="AlphaFoldDB" id="A0A8J6TFF5"/>
<evidence type="ECO:0000313" key="9">
    <source>
        <dbReference type="Proteomes" id="UP000614424"/>
    </source>
</evidence>
<feature type="transmembrane region" description="Helical" evidence="6">
    <location>
        <begin position="378"/>
        <end position="397"/>
    </location>
</feature>
<evidence type="ECO:0000256" key="1">
    <source>
        <dbReference type="ARBA" id="ARBA00004141"/>
    </source>
</evidence>
<dbReference type="GO" id="GO:0017004">
    <property type="term" value="P:cytochrome complex assembly"/>
    <property type="evidence" value="ECO:0007669"/>
    <property type="project" value="UniProtKB-KW"/>
</dbReference>
<sequence>MSKNKNSFIDFFASVKLALFVLFFLAVSSIIGTVIPQKKPPEAYIELYGDNMAKLFQVLDIPDMYNSWWFILLLGLLCLNLIVCTIKRLPNVWRMVTLDNLTTDLSRLGKMKERKTYHPSGSINEAASQVKNSMTSCGWKSSETEREGGILLFAQTGPWSRLGVYVVHASIIVIFIGAMIGSYFGYKGSMMIPETTSKDTIFEFGTGKPLKLDFSILCERFILTRYDTGAPKEFLSDLVVLEQGKEVLRRSIEVNDPLHYKGHTFYQSSYEPYNKFLVTLTNNNTAQSERFLAEPGKEVKWKMGQSDITYGIINRQATNEPGVLNYKIWFDDESGEPSTFWILDGGSVSVPRGDTDYTFTLKEFFATGLQVTKDPGVWYVYIGCILMLLGLTAAFFVSHRRIWVFISNEDGKSQVLVSGTSNKNSLAFEKTFEKLTNKIDSDLSA</sequence>
<dbReference type="Pfam" id="PF05140">
    <property type="entry name" value="ResB"/>
    <property type="match status" value="2"/>
</dbReference>
<proteinExistence type="predicted"/>
<reference evidence="8 9" key="1">
    <citation type="submission" date="2020-08" db="EMBL/GenBank/DDBJ databases">
        <title>Bridging the membrane lipid divide: bacteria of the FCB group superphylum have the potential to synthesize archaeal ether lipids.</title>
        <authorList>
            <person name="Villanueva L."/>
            <person name="Von Meijenfeldt F.A.B."/>
            <person name="Westbye A.B."/>
            <person name="Yadav S."/>
            <person name="Hopmans E.C."/>
            <person name="Dutilh B.E."/>
            <person name="Sinninghe Damste J.S."/>
        </authorList>
    </citation>
    <scope>NUCLEOTIDE SEQUENCE [LARGE SCALE GENOMIC DNA]</scope>
    <source>
        <strain evidence="8">NIOZ-UU47</strain>
    </source>
</reference>
<feature type="domain" description="ResB-like" evidence="7">
    <location>
        <begin position="364"/>
        <end position="433"/>
    </location>
</feature>
<dbReference type="GO" id="GO:0016020">
    <property type="term" value="C:membrane"/>
    <property type="evidence" value="ECO:0007669"/>
    <property type="project" value="UniProtKB-SubCell"/>
</dbReference>
<comment type="subcellular location">
    <subcellularLocation>
        <location evidence="1">Membrane</location>
        <topology evidence="1">Multi-pass membrane protein</topology>
    </subcellularLocation>
</comment>